<dbReference type="AlphaFoldDB" id="A0A699YRS5"/>
<evidence type="ECO:0000313" key="1">
    <source>
        <dbReference type="EMBL" id="GFH12927.1"/>
    </source>
</evidence>
<keyword evidence="2" id="KW-1185">Reference proteome</keyword>
<proteinExistence type="predicted"/>
<gene>
    <name evidence="1" type="ORF">HaLaN_08709</name>
</gene>
<comment type="caution">
    <text evidence="1">The sequence shown here is derived from an EMBL/GenBank/DDBJ whole genome shotgun (WGS) entry which is preliminary data.</text>
</comment>
<dbReference type="EMBL" id="BLLF01000555">
    <property type="protein sequence ID" value="GFH12927.1"/>
    <property type="molecule type" value="Genomic_DNA"/>
</dbReference>
<sequence>MRHSAVLNVAQLLTSSGTAVRADCVRPLLLQLPWPISSGANEPDGLPLGCYSGGQGLESVQLRRKSGQVWLKLRKAEGW</sequence>
<organism evidence="1 2">
    <name type="scientific">Haematococcus lacustris</name>
    <name type="common">Green alga</name>
    <name type="synonym">Haematococcus pluvialis</name>
    <dbReference type="NCBI Taxonomy" id="44745"/>
    <lineage>
        <taxon>Eukaryota</taxon>
        <taxon>Viridiplantae</taxon>
        <taxon>Chlorophyta</taxon>
        <taxon>core chlorophytes</taxon>
        <taxon>Chlorophyceae</taxon>
        <taxon>CS clade</taxon>
        <taxon>Chlamydomonadales</taxon>
        <taxon>Haematococcaceae</taxon>
        <taxon>Haematococcus</taxon>
    </lineage>
</organism>
<name>A0A699YRS5_HAELA</name>
<accession>A0A699YRS5</accession>
<evidence type="ECO:0000313" key="2">
    <source>
        <dbReference type="Proteomes" id="UP000485058"/>
    </source>
</evidence>
<reference evidence="1 2" key="1">
    <citation type="submission" date="2020-02" db="EMBL/GenBank/DDBJ databases">
        <title>Draft genome sequence of Haematococcus lacustris strain NIES-144.</title>
        <authorList>
            <person name="Morimoto D."/>
            <person name="Nakagawa S."/>
            <person name="Yoshida T."/>
            <person name="Sawayama S."/>
        </authorList>
    </citation>
    <scope>NUCLEOTIDE SEQUENCE [LARGE SCALE GENOMIC DNA]</scope>
    <source>
        <strain evidence="1 2">NIES-144</strain>
    </source>
</reference>
<protein>
    <submittedName>
        <fullName evidence="1">Uncharacterized protein</fullName>
    </submittedName>
</protein>
<feature type="non-terminal residue" evidence="1">
    <location>
        <position position="1"/>
    </location>
</feature>
<dbReference type="Proteomes" id="UP000485058">
    <property type="component" value="Unassembled WGS sequence"/>
</dbReference>